<evidence type="ECO:0000256" key="5">
    <source>
        <dbReference type="ARBA" id="ARBA00022801"/>
    </source>
</evidence>
<dbReference type="STRING" id="97972.A0A2V1EDU8"/>
<dbReference type="PANTHER" id="PTHR13367">
    <property type="entry name" value="UBIQUITIN THIOESTERASE"/>
    <property type="match status" value="1"/>
</dbReference>
<keyword evidence="5" id="KW-0378">Hydrolase</keyword>
<evidence type="ECO:0000313" key="12">
    <source>
        <dbReference type="Proteomes" id="UP000244855"/>
    </source>
</evidence>
<evidence type="ECO:0000259" key="8">
    <source>
        <dbReference type="Pfam" id="PF12340"/>
    </source>
</evidence>
<protein>
    <recommendedName>
        <fullName evidence="2">ubiquitinyl hydrolase 1</fullName>
        <ecNumber evidence="2">3.4.19.12</ecNumber>
    </recommendedName>
</protein>
<sequence>MESPWGTALLEEQYHHVALPRNVPGRESKNLFAIEAALFERLIAAVKILTPLVPLGHQTAVDAVRLSLVTAKTLNVEGKIDSTLLVKSLGEVASNQALILHVTEQNAALFVYKLAGYVSRSPQRLMVLTQPSSSDIVFEAFETSATSEEVCAAPGALQWDFPGQAVSLPRAVYMDQTFQDSLARFLEQGSIESVKQFSAVTYKAASPMPEVRDTTDPALITGLLMAILRALGQDHPTHTLRKRVRDSVSFLQAHKPWRRSPFYLVLRVAIQRHLCQLLGPDIARVYFKVIMCLQISQLMEETLDHMPHEDTYFLKQKLGRRLAKLESECHSTPGPSNDICSSLFRKLHSKFDKVFSDTSNHLVDQWKSFKTRTQRIVRTLPSHATNADMMVRLPVSGHHLSQLLSGAFNVYHTALYSPLELIHQHEQTIVNAKPIRSEIDRCIAVASFEETKVKPAMAFTSTDPEASCRSLSQTIQSYIEEVAGAFNGYSELKSMFILNVMELWVLMDREAVKCYPLLELYQPGFDPSILDALELLSLDDMARVQLVQDYLKQRSLRWAGRSAKTIFESPADDTFAVTYFDTSLELQHLHSRIKNEAAIARDRKEEEWRELSTEHERLMRLIAESTCAYYTYVTPEGAIIKEHMKGCQKHRYKWEAKQVRIKIFENPLPDSEVAAKTAVFELQCPETFAAYRDATWLILATFAFRSSEALENVPLLSEYTPLRRYAVSMDHKITLGSSTKSHLDCHYAETGFPVALHHVCRPCGLSLDYFDQNNRTWTKRHEVASFAWHFPLHLPLDSPYRALQVLDADWPSSNAIVASQTKCPPDLNIHEFMAWQGLLSGTHSRWLCLLREMGATNLNFSSESTWVIVVKVLLQVGPSHTNTVLRDIHSVFEDPTFCSKLMEQVKYRLEALRCNWREQLQMEILISILLKVSFLCPVTALRDTAAALLAQCREVTWKWCGLLGSAQNDGSNESALYAVWAALLCKQTFHGIQNLGCELQSQSPALRCFIGASIVIQENLNGDPRQMAHSLRSLVLKDAIYTFANRSIIQQAIIASQSIFLSCLNDVWPVPTDSLVQTPSVETLSGGWWMQVSMRSRRCNNTDFLHYDILHGDLLINGKQAGTLPAQYRQNPIVKTMLGTQNLRVLPSFEPGMSLYIRRQMPSGHRVHLGLREGKIVIRATKNGETLELINPQYFSNKDQADLPAPLIDNCWHWLNLHSGIMEIRQDSIWKSKPSNWQLNLRTRSVSRRAAMLVDPQSPLAIIVAQNFYLFEHARNIVVYQPKPHLRTSGPRLAVELKRLDLNFYVNEKGLLQCRQLKSEIVPSYMQDVGVWYGLKSKVALRSVENPSQRSILVPTGPYRCKKDAEHVIITIDNDGKYYKYDINDVLGRVECPAEPRLLYTKALWHACTSFFLPDPLTGRTGKEEALQLLESGLCMPWTYLSTPIMEVLMNIAKLTPARVYYPPTLKSMESVFWNPNLTITIQDDRYRALVERICDRSENMRLFETDLHAYNPPPCPRGNPHLERRAVARSDLASPPHTLRIYHARHGPQRNDGCANVDQISRFLADWSSEIPATPDLAAALQRYALIGGYLGEFQRVQLFDFITADAGENWGTLVYSAIHARPEDRYRLMFVFAPMAFSAMADMELLRTLVSYAVLPDLKAIPYPKFASYVGFQPGEVISVENMMKLMEPALVPYTPIPQTGNEAKQKGQLALRRLGHQSDSRDACKNLALSIRSLWPLTELRFEDLPDVDEGLVDKEYALEMILPEYTRLAQNHAFSEYLVAVQAVLQRHDAKRTLDGSVYVEQPESQLPALLPPYLRPSLDQHAIPTLEGLLAVSVTRMSGLLPDQYQPVNVLSEITNQNATDSLKLEIKAEWIKSPISTGHKENATPDSDTKALLEIVQELRKSASPIQDIYAFELEQSIASLIKLKSEPRPQLEAFNAMQLQKEIREAETKMNIMFLRICQALEKNDRGTLWLKHADLWPRTTKLLLLSHLNSNLGRNFGENVKDMLITFGIQITALQRLRRIEDAALKSKSQQLEDERNNPGHSNWLPMDRPDWLLLEIDSNLMLRDEQVEVANATIKPSSGKNSVVQLLMGKGKTSCILPMVAAVLADKNNLLRIIVPRPLLLQSSQVLQIKLGSLLNREIMHIPFSRKTPTETQLMERYFTMHMNLRRAGGVLVALPEHLLSYKLSGMQRLCDNRPEEGTKMIKFQDWLDRYARDVLDECDVSLAIRTQLIYPSGSQIPVDGHPLRWQSIQAILRLVQLYLPVLERQFPKSIEIVRRPQGGFPLIYLLREDVQAYLVGRLVQDICNGQVSFLPCNEIPPSGQKDIQVFISSAVVAAPVYRRIKEIFKGKDHLLKVLYHLRGLFVHRILLSSLKKRWNVQYGLHPNREPIAVPYHAKGVPSPSSEWGHPDVAIILTCLSFYYHGLSLNQFKQSFEQLQKSDEPSIEYEKWTTKNLPESLRDFNSINVEDATQLVDLYQHMRLNVFLLDFYLNNFVFPKHAKQFAVKLQASGWDLILTDPTSASKCRTTGFSGTNDSRHQLPMTIEQNDELKKLSHTNAEVLSYLLADRNRRYIVAVGEDGRRLGETELLDRLKEERIRILIDAGAQILEHSNADLATAWLTIDHEASAAVYFDSAHRPWVRYRKGQAMPLVASPFAENLEDCVVYLDESHCRGTDLKLPTRARAALTIGPHVTKDALAQAAMRLRLLGQSQAVTFFAPPEVHQGILDLSHMHRGDTREVDSRDVIAWLLRQSCDAIEQLEPLYCTQGNTYLQHVQAKVDNPRYLEVAQQRMRYLSVMQSKEIQTLKELYEPKRLHRGFSTSTTALISPLGKLAKQLERRKQNFQDRGSAVHASALEEVEQEREVEHEVESVREVQKPVYFTPLKVPGLHKDIVAFLKTGKVEADSEAYQSIFSALSKTAVGSKYKGSFGLSSVAPMLFVSTQYTRTVKVVQANDNFVRPCHWLLLSRVTGQALALSPEEADAVLPTLRQARQSRTHLIVYSAPVIRRMLHFNNLDYHATPRLPTDFVVSNQLKVELGIFAGRLYFDWSEYEDLCSCLGIARTIEDQSAGHSSFTSEPLLFLHNWLAALRKGQDFEHTPMGFLTTGKPLSEDHPFFQITEDDEFKVPVPATVTGGPSHVDDEESEDDEHDDDAIFEQNNVTLPQTLAEDKESDFDEEHNNFFDAEEEHVNGIEEDGSGSDDTDE</sequence>
<keyword evidence="12" id="KW-1185">Reference proteome</keyword>
<evidence type="ECO:0000259" key="10">
    <source>
        <dbReference type="Pfam" id="PF20255"/>
    </source>
</evidence>
<dbReference type="GO" id="GO:0006508">
    <property type="term" value="P:proteolysis"/>
    <property type="evidence" value="ECO:0007669"/>
    <property type="project" value="UniProtKB-KW"/>
</dbReference>
<dbReference type="PANTHER" id="PTHR13367:SF32">
    <property type="entry name" value="DUF6606 DOMAIN-CONTAINING PROTEIN"/>
    <property type="match status" value="1"/>
</dbReference>
<keyword evidence="6" id="KW-0788">Thiol protease</keyword>
<evidence type="ECO:0000256" key="6">
    <source>
        <dbReference type="ARBA" id="ARBA00022807"/>
    </source>
</evidence>
<evidence type="ECO:0000256" key="4">
    <source>
        <dbReference type="ARBA" id="ARBA00022786"/>
    </source>
</evidence>
<evidence type="ECO:0000256" key="2">
    <source>
        <dbReference type="ARBA" id="ARBA00012759"/>
    </source>
</evidence>
<keyword evidence="4" id="KW-0833">Ubl conjugation pathway</keyword>
<evidence type="ECO:0000256" key="3">
    <source>
        <dbReference type="ARBA" id="ARBA00022670"/>
    </source>
</evidence>
<dbReference type="InterPro" id="IPR051346">
    <property type="entry name" value="OTU_Deubiquitinase"/>
</dbReference>
<feature type="domain" description="DUF6606" evidence="10">
    <location>
        <begin position="14"/>
        <end position="299"/>
    </location>
</feature>
<evidence type="ECO:0000313" key="11">
    <source>
        <dbReference type="EMBL" id="PVI08703.1"/>
    </source>
</evidence>
<feature type="domain" description="DUF3638" evidence="8">
    <location>
        <begin position="2049"/>
        <end position="2269"/>
    </location>
</feature>
<feature type="compositionally biased region" description="Acidic residues" evidence="7">
    <location>
        <begin position="3146"/>
        <end position="3160"/>
    </location>
</feature>
<feature type="compositionally biased region" description="Acidic residues" evidence="7">
    <location>
        <begin position="3198"/>
        <end position="3210"/>
    </location>
</feature>
<gene>
    <name evidence="11" type="ORF">DM02DRAFT_510118</name>
</gene>
<dbReference type="Proteomes" id="UP000244855">
    <property type="component" value="Unassembled WGS sequence"/>
</dbReference>
<evidence type="ECO:0000256" key="7">
    <source>
        <dbReference type="SAM" id="MobiDB-lite"/>
    </source>
</evidence>
<dbReference type="InterPro" id="IPR022099">
    <property type="entry name" value="DUF3638"/>
</dbReference>
<organism evidence="11 12">
    <name type="scientific">Periconia macrospinosa</name>
    <dbReference type="NCBI Taxonomy" id="97972"/>
    <lineage>
        <taxon>Eukaryota</taxon>
        <taxon>Fungi</taxon>
        <taxon>Dikarya</taxon>
        <taxon>Ascomycota</taxon>
        <taxon>Pezizomycotina</taxon>
        <taxon>Dothideomycetes</taxon>
        <taxon>Pleosporomycetidae</taxon>
        <taxon>Pleosporales</taxon>
        <taxon>Massarineae</taxon>
        <taxon>Periconiaceae</taxon>
        <taxon>Periconia</taxon>
    </lineage>
</organism>
<dbReference type="GO" id="GO:0004843">
    <property type="term" value="F:cysteine-type deubiquitinase activity"/>
    <property type="evidence" value="ECO:0007669"/>
    <property type="project" value="UniProtKB-EC"/>
</dbReference>
<feature type="domain" description="DUF3645" evidence="9">
    <location>
        <begin position="2391"/>
        <end position="2423"/>
    </location>
</feature>
<evidence type="ECO:0000259" key="9">
    <source>
        <dbReference type="Pfam" id="PF12359"/>
    </source>
</evidence>
<dbReference type="EC" id="3.4.19.12" evidence="2"/>
<reference evidence="11 12" key="1">
    <citation type="journal article" date="2018" name="Sci. Rep.">
        <title>Comparative genomics provides insights into the lifestyle and reveals functional heterogeneity of dark septate endophytic fungi.</title>
        <authorList>
            <person name="Knapp D.G."/>
            <person name="Nemeth J.B."/>
            <person name="Barry K."/>
            <person name="Hainaut M."/>
            <person name="Henrissat B."/>
            <person name="Johnson J."/>
            <person name="Kuo A."/>
            <person name="Lim J.H.P."/>
            <person name="Lipzen A."/>
            <person name="Nolan M."/>
            <person name="Ohm R.A."/>
            <person name="Tamas L."/>
            <person name="Grigoriev I.V."/>
            <person name="Spatafora J.W."/>
            <person name="Nagy L.G."/>
            <person name="Kovacs G.M."/>
        </authorList>
    </citation>
    <scope>NUCLEOTIDE SEQUENCE [LARGE SCALE GENOMIC DNA]</scope>
    <source>
        <strain evidence="11 12">DSE2036</strain>
    </source>
</reference>
<dbReference type="Pfam" id="PF20255">
    <property type="entry name" value="DUF6606"/>
    <property type="match status" value="1"/>
</dbReference>
<feature type="region of interest" description="Disordered" evidence="7">
    <location>
        <begin position="3133"/>
        <end position="3210"/>
    </location>
</feature>
<keyword evidence="3" id="KW-0645">Protease</keyword>
<dbReference type="EMBL" id="KZ805300">
    <property type="protein sequence ID" value="PVI08703.1"/>
    <property type="molecule type" value="Genomic_DNA"/>
</dbReference>
<name>A0A2V1EDU8_9PLEO</name>
<comment type="catalytic activity">
    <reaction evidence="1">
        <text>Thiol-dependent hydrolysis of ester, thioester, amide, peptide and isopeptide bonds formed by the C-terminal Gly of ubiquitin (a 76-residue protein attached to proteins as an intracellular targeting signal).</text>
        <dbReference type="EC" id="3.4.19.12"/>
    </reaction>
</comment>
<dbReference type="InterPro" id="IPR022105">
    <property type="entry name" value="DUF3645"/>
</dbReference>
<dbReference type="InterPro" id="IPR046541">
    <property type="entry name" value="DUF6606"/>
</dbReference>
<dbReference type="Pfam" id="PF12359">
    <property type="entry name" value="DUF3645"/>
    <property type="match status" value="1"/>
</dbReference>
<dbReference type="OrthoDB" id="3182339at2759"/>
<evidence type="ECO:0000256" key="1">
    <source>
        <dbReference type="ARBA" id="ARBA00000707"/>
    </source>
</evidence>
<proteinExistence type="predicted"/>
<dbReference type="Pfam" id="PF12340">
    <property type="entry name" value="DUF3638"/>
    <property type="match status" value="1"/>
</dbReference>
<accession>A0A2V1EDU8</accession>